<sequence length="77" mass="8865">MMTCDSVVISINLAKRITRIYANTHRGIYLLSVTTSEGSCISQYTSVSLYVRFSLYIYICTHVRIQIDSNRLITRIQ</sequence>
<protein>
    <submittedName>
        <fullName evidence="1">Uncharacterized protein</fullName>
    </submittedName>
</protein>
<proteinExistence type="predicted"/>
<dbReference type="VEuPathDB" id="ToxoDB:CSUI_005703"/>
<organism evidence="1 2">
    <name type="scientific">Cystoisospora suis</name>
    <dbReference type="NCBI Taxonomy" id="483139"/>
    <lineage>
        <taxon>Eukaryota</taxon>
        <taxon>Sar</taxon>
        <taxon>Alveolata</taxon>
        <taxon>Apicomplexa</taxon>
        <taxon>Conoidasida</taxon>
        <taxon>Coccidia</taxon>
        <taxon>Eucoccidiorida</taxon>
        <taxon>Eimeriorina</taxon>
        <taxon>Sarcocystidae</taxon>
        <taxon>Cystoisospora</taxon>
    </lineage>
</organism>
<keyword evidence="2" id="KW-1185">Reference proteome</keyword>
<gene>
    <name evidence="1" type="ORF">CSUI_005703</name>
</gene>
<dbReference type="GeneID" id="94429084"/>
<comment type="caution">
    <text evidence="1">The sequence shown here is derived from an EMBL/GenBank/DDBJ whole genome shotgun (WGS) entry which is preliminary data.</text>
</comment>
<evidence type="ECO:0000313" key="2">
    <source>
        <dbReference type="Proteomes" id="UP000221165"/>
    </source>
</evidence>
<dbReference type="EMBL" id="MIGC01002749">
    <property type="protein sequence ID" value="PHJ20461.1"/>
    <property type="molecule type" value="Genomic_DNA"/>
</dbReference>
<dbReference type="AlphaFoldDB" id="A0A2C6K4I6"/>
<reference evidence="1 2" key="1">
    <citation type="journal article" date="2017" name="Int. J. Parasitol.">
        <title>The genome of the protozoan parasite Cystoisospora suis and a reverse vaccinology approach to identify vaccine candidates.</title>
        <authorList>
            <person name="Palmieri N."/>
            <person name="Shrestha A."/>
            <person name="Ruttkowski B."/>
            <person name="Beck T."/>
            <person name="Vogl C."/>
            <person name="Tomley F."/>
            <person name="Blake D.P."/>
            <person name="Joachim A."/>
        </authorList>
    </citation>
    <scope>NUCLEOTIDE SEQUENCE [LARGE SCALE GENOMIC DNA]</scope>
    <source>
        <strain evidence="1 2">Wien I</strain>
    </source>
</reference>
<name>A0A2C6K4I6_9APIC</name>
<dbReference type="RefSeq" id="XP_067922149.1">
    <property type="nucleotide sequence ID" value="XM_068065873.1"/>
</dbReference>
<accession>A0A2C6K4I6</accession>
<evidence type="ECO:0000313" key="1">
    <source>
        <dbReference type="EMBL" id="PHJ20461.1"/>
    </source>
</evidence>
<dbReference type="Proteomes" id="UP000221165">
    <property type="component" value="Unassembled WGS sequence"/>
</dbReference>